<organism evidence="3 4">
    <name type="scientific">Paenibacillus typhae</name>
    <dbReference type="NCBI Taxonomy" id="1174501"/>
    <lineage>
        <taxon>Bacteria</taxon>
        <taxon>Bacillati</taxon>
        <taxon>Bacillota</taxon>
        <taxon>Bacilli</taxon>
        <taxon>Bacillales</taxon>
        <taxon>Paenibacillaceae</taxon>
        <taxon>Paenibacillus</taxon>
    </lineage>
</organism>
<dbReference type="EMBL" id="FNDX01000042">
    <property type="protein sequence ID" value="SDK45412.1"/>
    <property type="molecule type" value="Genomic_DNA"/>
</dbReference>
<dbReference type="RefSeq" id="WP_090718431.1">
    <property type="nucleotide sequence ID" value="NZ_CBCSKY010000042.1"/>
</dbReference>
<feature type="transmembrane region" description="Helical" evidence="2">
    <location>
        <begin position="95"/>
        <end position="116"/>
    </location>
</feature>
<evidence type="ECO:0000256" key="2">
    <source>
        <dbReference type="SAM" id="Phobius"/>
    </source>
</evidence>
<keyword evidence="2" id="KW-0812">Transmembrane</keyword>
<proteinExistence type="predicted"/>
<evidence type="ECO:0000313" key="4">
    <source>
        <dbReference type="Proteomes" id="UP000199050"/>
    </source>
</evidence>
<evidence type="ECO:0000256" key="1">
    <source>
        <dbReference type="SAM" id="MobiDB-lite"/>
    </source>
</evidence>
<dbReference type="STRING" id="1174501.SAMN05216192_14239"/>
<feature type="region of interest" description="Disordered" evidence="1">
    <location>
        <begin position="1"/>
        <end position="86"/>
    </location>
</feature>
<feature type="compositionally biased region" description="Polar residues" evidence="1">
    <location>
        <begin position="23"/>
        <end position="37"/>
    </location>
</feature>
<dbReference type="OrthoDB" id="2626509at2"/>
<dbReference type="AlphaFoldDB" id="A0A1G9C154"/>
<keyword evidence="2" id="KW-0472">Membrane</keyword>
<name>A0A1G9C154_9BACL</name>
<dbReference type="Proteomes" id="UP000199050">
    <property type="component" value="Unassembled WGS sequence"/>
</dbReference>
<keyword evidence="4" id="KW-1185">Reference proteome</keyword>
<protein>
    <submittedName>
        <fullName evidence="3">Uncharacterized protein</fullName>
    </submittedName>
</protein>
<sequence>MSEELSRVKSRRKSAERKSRSSAGINSKTKTVQTSTEAHPGQVVKPSGGLSRKARYASGGAERAEKQQRAAAEGEAETPSRSQSYPSQRVRWSKIFVNTLSALFILLLAFLVWWGIEGAPELRNLW</sequence>
<gene>
    <name evidence="3" type="ORF">SAMN05216192_14239</name>
</gene>
<evidence type="ECO:0000313" key="3">
    <source>
        <dbReference type="EMBL" id="SDK45412.1"/>
    </source>
</evidence>
<keyword evidence="2" id="KW-1133">Transmembrane helix</keyword>
<reference evidence="4" key="1">
    <citation type="submission" date="2016-10" db="EMBL/GenBank/DDBJ databases">
        <authorList>
            <person name="Varghese N."/>
            <person name="Submissions S."/>
        </authorList>
    </citation>
    <scope>NUCLEOTIDE SEQUENCE [LARGE SCALE GENOMIC DNA]</scope>
    <source>
        <strain evidence="4">CGMCC 1.11012</strain>
    </source>
</reference>
<accession>A0A1G9C154</accession>